<dbReference type="PANTHER" id="PTHR45835">
    <property type="entry name" value="YALI0A06105P"/>
    <property type="match status" value="1"/>
</dbReference>
<organism evidence="2 3">
    <name type="scientific">Coffea arabica</name>
    <name type="common">Arabian coffee</name>
    <dbReference type="NCBI Taxonomy" id="13443"/>
    <lineage>
        <taxon>Eukaryota</taxon>
        <taxon>Viridiplantae</taxon>
        <taxon>Streptophyta</taxon>
        <taxon>Embryophyta</taxon>
        <taxon>Tracheophyta</taxon>
        <taxon>Spermatophyta</taxon>
        <taxon>Magnoliopsida</taxon>
        <taxon>eudicotyledons</taxon>
        <taxon>Gunneridae</taxon>
        <taxon>Pentapetalae</taxon>
        <taxon>asterids</taxon>
        <taxon>lamiids</taxon>
        <taxon>Gentianales</taxon>
        <taxon>Rubiaceae</taxon>
        <taxon>Ixoroideae</taxon>
        <taxon>Gardenieae complex</taxon>
        <taxon>Bertiereae - Coffeeae clade</taxon>
        <taxon>Coffeeae</taxon>
        <taxon>Coffea</taxon>
    </lineage>
</organism>
<dbReference type="Pfam" id="PF24626">
    <property type="entry name" value="SH3_Tf2-1"/>
    <property type="match status" value="1"/>
</dbReference>
<dbReference type="Proteomes" id="UP001652660">
    <property type="component" value="Chromosome 10c"/>
</dbReference>
<accession>A0ABM4VZ77</accession>
<dbReference type="InterPro" id="IPR056924">
    <property type="entry name" value="SH3_Tf2-1"/>
</dbReference>
<dbReference type="RefSeq" id="XP_071924822.1">
    <property type="nucleotide sequence ID" value="XM_072068721.1"/>
</dbReference>
<proteinExistence type="predicted"/>
<sequence length="133" mass="15741">MTRDHPKAWYSWLRLVECWYNTNFHSAIRTTPFQVVYGQAPPVHIPYIPGLAIVDAIDRSLATRERALHTLKHHLKNAQHRMKQLADKHRSDKEFKVGDLVYVKLQPYRQHFLKSSSYEKLSPRYFGPFPILE</sequence>
<reference evidence="3" key="1">
    <citation type="submission" date="2025-08" db="UniProtKB">
        <authorList>
            <consortium name="RefSeq"/>
        </authorList>
    </citation>
    <scope>IDENTIFICATION</scope>
    <source>
        <tissue evidence="3">Leaves</tissue>
    </source>
</reference>
<name>A0ABM4VZ77_COFAR</name>
<protein>
    <recommendedName>
        <fullName evidence="1">Tf2-1-like SH3-like domain-containing protein</fullName>
    </recommendedName>
</protein>
<feature type="domain" description="Tf2-1-like SH3-like" evidence="1">
    <location>
        <begin position="98"/>
        <end position="133"/>
    </location>
</feature>
<evidence type="ECO:0000313" key="3">
    <source>
        <dbReference type="RefSeq" id="XP_071924822.1"/>
    </source>
</evidence>
<dbReference type="GeneID" id="140015889"/>
<gene>
    <name evidence="3" type="primary">LOC140015889</name>
</gene>
<dbReference type="InterPro" id="IPR036397">
    <property type="entry name" value="RNaseH_sf"/>
</dbReference>
<keyword evidence="2" id="KW-1185">Reference proteome</keyword>
<evidence type="ECO:0000313" key="2">
    <source>
        <dbReference type="Proteomes" id="UP001652660"/>
    </source>
</evidence>
<dbReference type="Gene3D" id="3.30.420.10">
    <property type="entry name" value="Ribonuclease H-like superfamily/Ribonuclease H"/>
    <property type="match status" value="1"/>
</dbReference>
<evidence type="ECO:0000259" key="1">
    <source>
        <dbReference type="Pfam" id="PF24626"/>
    </source>
</evidence>
<dbReference type="PANTHER" id="PTHR45835:SF104">
    <property type="entry name" value="PROTEIN NYNRIN-LIKE"/>
    <property type="match status" value="1"/>
</dbReference>